<evidence type="ECO:0000313" key="4">
    <source>
        <dbReference type="Proteomes" id="UP000663829"/>
    </source>
</evidence>
<feature type="transmembrane region" description="Helical" evidence="1">
    <location>
        <begin position="207"/>
        <end position="228"/>
    </location>
</feature>
<keyword evidence="1" id="KW-0812">Transmembrane</keyword>
<dbReference type="EMBL" id="CAJOBC010091449">
    <property type="protein sequence ID" value="CAF4400923.1"/>
    <property type="molecule type" value="Genomic_DNA"/>
</dbReference>
<organism evidence="2 4">
    <name type="scientific">Didymodactylos carnosus</name>
    <dbReference type="NCBI Taxonomy" id="1234261"/>
    <lineage>
        <taxon>Eukaryota</taxon>
        <taxon>Metazoa</taxon>
        <taxon>Spiralia</taxon>
        <taxon>Gnathifera</taxon>
        <taxon>Rotifera</taxon>
        <taxon>Eurotatoria</taxon>
        <taxon>Bdelloidea</taxon>
        <taxon>Philodinida</taxon>
        <taxon>Philodinidae</taxon>
        <taxon>Didymodactylos</taxon>
    </lineage>
</organism>
<dbReference type="PANTHER" id="PTHR36844:SF1">
    <property type="entry name" value="PROTEASE PRSW"/>
    <property type="match status" value="1"/>
</dbReference>
<feature type="transmembrane region" description="Helical" evidence="1">
    <location>
        <begin position="168"/>
        <end position="186"/>
    </location>
</feature>
<gene>
    <name evidence="2" type="ORF">GPM918_LOCUS38604</name>
    <name evidence="3" type="ORF">SRO942_LOCUS39442</name>
</gene>
<protein>
    <recommendedName>
        <fullName evidence="5">Protease PrsW</fullName>
    </recommendedName>
</protein>
<proteinExistence type="predicted"/>
<feature type="transmembrane region" description="Helical" evidence="1">
    <location>
        <begin position="278"/>
        <end position="299"/>
    </location>
</feature>
<dbReference type="Proteomes" id="UP000681722">
    <property type="component" value="Unassembled WGS sequence"/>
</dbReference>
<dbReference type="InterPro" id="IPR026898">
    <property type="entry name" value="PrsW"/>
</dbReference>
<feature type="transmembrane region" description="Helical" evidence="1">
    <location>
        <begin position="115"/>
        <end position="142"/>
    </location>
</feature>
<keyword evidence="1" id="KW-0472">Membrane</keyword>
<accession>A0A815W2V1</accession>
<feature type="transmembrane region" description="Helical" evidence="1">
    <location>
        <begin position="311"/>
        <end position="332"/>
    </location>
</feature>
<dbReference type="OrthoDB" id="125546at2759"/>
<dbReference type="AlphaFoldDB" id="A0A815W2V1"/>
<dbReference type="Pfam" id="PF13367">
    <property type="entry name" value="PrsW-protease"/>
    <property type="match status" value="1"/>
</dbReference>
<evidence type="ECO:0000313" key="3">
    <source>
        <dbReference type="EMBL" id="CAF4400923.1"/>
    </source>
</evidence>
<feature type="transmembrane region" description="Helical" evidence="1">
    <location>
        <begin position="85"/>
        <end position="103"/>
    </location>
</feature>
<reference evidence="2" key="1">
    <citation type="submission" date="2021-02" db="EMBL/GenBank/DDBJ databases">
        <authorList>
            <person name="Nowell W R."/>
        </authorList>
    </citation>
    <scope>NUCLEOTIDE SEQUENCE</scope>
</reference>
<evidence type="ECO:0000256" key="1">
    <source>
        <dbReference type="SAM" id="Phobius"/>
    </source>
</evidence>
<evidence type="ECO:0008006" key="5">
    <source>
        <dbReference type="Google" id="ProtNLM"/>
    </source>
</evidence>
<dbReference type="GO" id="GO:0008233">
    <property type="term" value="F:peptidase activity"/>
    <property type="evidence" value="ECO:0007669"/>
    <property type="project" value="InterPro"/>
</dbReference>
<dbReference type="EMBL" id="CAJNOQ010025814">
    <property type="protein sequence ID" value="CAF1540571.1"/>
    <property type="molecule type" value="Genomic_DNA"/>
</dbReference>
<comment type="caution">
    <text evidence="2">The sequence shown here is derived from an EMBL/GenBank/DDBJ whole genome shotgun (WGS) entry which is preliminary data.</text>
</comment>
<feature type="transmembrane region" description="Helical" evidence="1">
    <location>
        <begin position="61"/>
        <end position="79"/>
    </location>
</feature>
<evidence type="ECO:0000313" key="2">
    <source>
        <dbReference type="EMBL" id="CAF1540571.1"/>
    </source>
</evidence>
<dbReference type="Proteomes" id="UP000663829">
    <property type="component" value="Unassembled WGS sequence"/>
</dbReference>
<keyword evidence="1" id="KW-1133">Transmembrane helix</keyword>
<feature type="transmembrane region" description="Helical" evidence="1">
    <location>
        <begin position="240"/>
        <end position="266"/>
    </location>
</feature>
<name>A0A815W2V1_9BILA</name>
<dbReference type="PANTHER" id="PTHR36844">
    <property type="entry name" value="PROTEASE PRSW"/>
    <property type="match status" value="1"/>
</dbReference>
<keyword evidence="4" id="KW-1185">Reference proteome</keyword>
<sequence length="362" mass="41128">MGNTTNSNNTCFLAATDHDESSSSTEPQQQYVHIPIYNSRNNSAVPSMSGEQSIQEVKLSLKSKIFLLLIPNLWLVLLIENKLCATFTPIFFLPTILLIWKWWKMPRVNAELDLIVRLYAIGFTTGCLVVLIIETLLTGIFARLCFIDQWENYRNSTDQRILNANRTFGYYTFFALTSYITASFVEESLKYWAINSVTKTTANTSGYLMYALAVALGFSTIENIGYLYKASLSTHKIWEIAALAIFRVCISTPVHVMSGYLIGIGIIRRDLKQEPIKIWQILFLPVFYHGTFDVLLMIHSSLKNDELGGTAARLIVTLISVFVILTTELLTIRYQRKKYAINDGDLITLKHYDNGICNDHLV</sequence>